<dbReference type="Proteomes" id="UP000554235">
    <property type="component" value="Unassembled WGS sequence"/>
</dbReference>
<gene>
    <name evidence="2" type="ORF">FALBO_945</name>
</gene>
<evidence type="ECO:0000313" key="3">
    <source>
        <dbReference type="Proteomes" id="UP000554235"/>
    </source>
</evidence>
<comment type="caution">
    <text evidence="2">The sequence shown here is derived from an EMBL/GenBank/DDBJ whole genome shotgun (WGS) entry which is preliminary data.</text>
</comment>
<dbReference type="OrthoDB" id="5087296at2759"/>
<feature type="coiled-coil region" evidence="1">
    <location>
        <begin position="53"/>
        <end position="80"/>
    </location>
</feature>
<name>A0A8H4PM64_9HYPO</name>
<reference evidence="2 3" key="1">
    <citation type="submission" date="2020-01" db="EMBL/GenBank/DDBJ databases">
        <title>Identification and distribution of gene clusters putatively required for synthesis of sphingolipid metabolism inhibitors in phylogenetically diverse species of the filamentous fungus Fusarium.</title>
        <authorList>
            <person name="Kim H.-S."/>
            <person name="Busman M."/>
            <person name="Brown D.W."/>
            <person name="Divon H."/>
            <person name="Uhlig S."/>
            <person name="Proctor R.H."/>
        </authorList>
    </citation>
    <scope>NUCLEOTIDE SEQUENCE [LARGE SCALE GENOMIC DNA]</scope>
    <source>
        <strain evidence="2 3">NRRL 20459</strain>
    </source>
</reference>
<protein>
    <submittedName>
        <fullName evidence="2">Uncharacterized protein</fullName>
    </submittedName>
</protein>
<organism evidence="2 3">
    <name type="scientific">Fusarium albosuccineum</name>
    <dbReference type="NCBI Taxonomy" id="1237068"/>
    <lineage>
        <taxon>Eukaryota</taxon>
        <taxon>Fungi</taxon>
        <taxon>Dikarya</taxon>
        <taxon>Ascomycota</taxon>
        <taxon>Pezizomycotina</taxon>
        <taxon>Sordariomycetes</taxon>
        <taxon>Hypocreomycetidae</taxon>
        <taxon>Hypocreales</taxon>
        <taxon>Nectriaceae</taxon>
        <taxon>Fusarium</taxon>
        <taxon>Fusarium decemcellulare species complex</taxon>
    </lineage>
</organism>
<evidence type="ECO:0000256" key="1">
    <source>
        <dbReference type="SAM" id="Coils"/>
    </source>
</evidence>
<keyword evidence="3" id="KW-1185">Reference proteome</keyword>
<accession>A0A8H4PM64</accession>
<proteinExistence type="predicted"/>
<keyword evidence="1" id="KW-0175">Coiled coil</keyword>
<evidence type="ECO:0000313" key="2">
    <source>
        <dbReference type="EMBL" id="KAF4472147.1"/>
    </source>
</evidence>
<dbReference type="AlphaFoldDB" id="A0A8H4PM64"/>
<dbReference type="EMBL" id="JAADYS010000120">
    <property type="protein sequence ID" value="KAF4472147.1"/>
    <property type="molecule type" value="Genomic_DNA"/>
</dbReference>
<sequence>MYPIFKIQIQEPQEPGARYPVWKINQEPEARLMNLSPNTPDIPADNEAHRELRNDLDEVIRRALQDIKDIRDQMVALKASHPINTNALANFVEKARSKAYETMFYIHRYYHVREEGLRIQREREYAALGRENRNKFVHHIRRAFITIRFAIEGRAAELSASRDARTQKLQDALDNVNRDRMLILLDDGGQGPY</sequence>